<evidence type="ECO:0000313" key="4">
    <source>
        <dbReference type="EMBL" id="ESQ34267.1"/>
    </source>
</evidence>
<dbReference type="InterPro" id="IPR027417">
    <property type="entry name" value="P-loop_NTPase"/>
</dbReference>
<dbReference type="InterPro" id="IPR042101">
    <property type="entry name" value="SRP54_N_sf"/>
</dbReference>
<dbReference type="InterPro" id="IPR000897">
    <property type="entry name" value="SRP54_GTPase_dom"/>
</dbReference>
<proteinExistence type="predicted"/>
<reference evidence="4 5" key="1">
    <citation type="journal article" date="2013" name="Front. Plant Sci.">
        <title>The Reference Genome of the Halophytic Plant Eutrema salsugineum.</title>
        <authorList>
            <person name="Yang R."/>
            <person name="Jarvis D.E."/>
            <person name="Chen H."/>
            <person name="Beilstein M.A."/>
            <person name="Grimwood J."/>
            <person name="Jenkins J."/>
            <person name="Shu S."/>
            <person name="Prochnik S."/>
            <person name="Xin M."/>
            <person name="Ma C."/>
            <person name="Schmutz J."/>
            <person name="Wing R.A."/>
            <person name="Mitchell-Olds T."/>
            <person name="Schumaker K.S."/>
            <person name="Wang X."/>
        </authorList>
    </citation>
    <scope>NUCLEOTIDE SEQUENCE [LARGE SCALE GENOMIC DNA]</scope>
</reference>
<evidence type="ECO:0000256" key="2">
    <source>
        <dbReference type="ARBA" id="ARBA00023134"/>
    </source>
</evidence>
<dbReference type="Gene3D" id="1.10.260.30">
    <property type="entry name" value="Signal recognition particle, SRP54 subunit, M-domain"/>
    <property type="match status" value="1"/>
</dbReference>
<keyword evidence="1" id="KW-0547">Nucleotide-binding</keyword>
<dbReference type="STRING" id="72664.V4KW53"/>
<dbReference type="SUPFAM" id="SSF47446">
    <property type="entry name" value="Signal peptide-binding domain"/>
    <property type="match status" value="1"/>
</dbReference>
<evidence type="ECO:0000259" key="3">
    <source>
        <dbReference type="SMART" id="SM00962"/>
    </source>
</evidence>
<protein>
    <recommendedName>
        <fullName evidence="3">SRP54-type proteins GTP-binding domain-containing protein</fullName>
    </recommendedName>
</protein>
<feature type="non-terminal residue" evidence="4">
    <location>
        <position position="370"/>
    </location>
</feature>
<dbReference type="SMART" id="SM00962">
    <property type="entry name" value="SRP54"/>
    <property type="match status" value="1"/>
</dbReference>
<dbReference type="SUPFAM" id="SSF47364">
    <property type="entry name" value="Domain of the SRP/SRP receptor G-proteins"/>
    <property type="match status" value="1"/>
</dbReference>
<gene>
    <name evidence="4" type="ORF">EUTSA_v10009400mg</name>
</gene>
<dbReference type="Proteomes" id="UP000030689">
    <property type="component" value="Unassembled WGS sequence"/>
</dbReference>
<dbReference type="GO" id="GO:0005525">
    <property type="term" value="F:GTP binding"/>
    <property type="evidence" value="ECO:0007669"/>
    <property type="project" value="UniProtKB-KW"/>
</dbReference>
<dbReference type="PANTHER" id="PTHR11564">
    <property type="entry name" value="SIGNAL RECOGNITION PARTICLE 54K PROTEIN SRP54"/>
    <property type="match status" value="1"/>
</dbReference>
<dbReference type="InterPro" id="IPR036225">
    <property type="entry name" value="SRP/SRP_N"/>
</dbReference>
<accession>V4KW53</accession>
<dbReference type="GO" id="GO:0003924">
    <property type="term" value="F:GTPase activity"/>
    <property type="evidence" value="ECO:0007669"/>
    <property type="project" value="InterPro"/>
</dbReference>
<dbReference type="SUPFAM" id="SSF52540">
    <property type="entry name" value="P-loop containing nucleoside triphosphate hydrolases"/>
    <property type="match status" value="1"/>
</dbReference>
<dbReference type="OrthoDB" id="1085025at2759"/>
<dbReference type="InterPro" id="IPR036891">
    <property type="entry name" value="Signal_recog_part_SRP54_M_sf"/>
</dbReference>
<dbReference type="GO" id="GO:0008312">
    <property type="term" value="F:7S RNA binding"/>
    <property type="evidence" value="ECO:0007669"/>
    <property type="project" value="InterPro"/>
</dbReference>
<sequence>MKDCMDEITGALIDADFAEMVVDNIKGKIQETIPSASNDSDKGRLMYETFFNELCRNLDPRKSAIIEEKRKINIVMFVGLRGSGKSDTCAKYARHHLKMGYKPDLVCAETYSEDAFKSLQKTAGEYVPVYGSHKEDPAEIAKDGIASLVRWKRDFIVVDTSDSEPHEKWSSLFVEMRKLALAVKPNLVILVIDGSIGRVALNQARAFNKIFTNRGVVIVTNIKGNLKSVAALAVVAAVGCPLILAESGEFEPYEAKAFVRCLLENPWLSPANQHVDKTYKYTLRDMYEFYKDEFRLGTKPSQNRNVIERYLTIMESMMEEELDKPNEISNVQVLEIAARSNVDAKDVVKCMATYIMWGGLFGMRKESSIN</sequence>
<feature type="domain" description="SRP54-type proteins GTP-binding" evidence="3">
    <location>
        <begin position="72"/>
        <end position="264"/>
    </location>
</feature>
<dbReference type="Gramene" id="ESQ34267">
    <property type="protein sequence ID" value="ESQ34267"/>
    <property type="gene ID" value="EUTSA_v10009400mg"/>
</dbReference>
<dbReference type="AlphaFoldDB" id="V4KW53"/>
<organism evidence="4 5">
    <name type="scientific">Eutrema salsugineum</name>
    <name type="common">Saltwater cress</name>
    <name type="synonym">Sisymbrium salsugineum</name>
    <dbReference type="NCBI Taxonomy" id="72664"/>
    <lineage>
        <taxon>Eukaryota</taxon>
        <taxon>Viridiplantae</taxon>
        <taxon>Streptophyta</taxon>
        <taxon>Embryophyta</taxon>
        <taxon>Tracheophyta</taxon>
        <taxon>Spermatophyta</taxon>
        <taxon>Magnoliopsida</taxon>
        <taxon>eudicotyledons</taxon>
        <taxon>Gunneridae</taxon>
        <taxon>Pentapetalae</taxon>
        <taxon>rosids</taxon>
        <taxon>malvids</taxon>
        <taxon>Brassicales</taxon>
        <taxon>Brassicaceae</taxon>
        <taxon>Eutremeae</taxon>
        <taxon>Eutrema</taxon>
    </lineage>
</organism>
<dbReference type="GO" id="GO:0005829">
    <property type="term" value="C:cytosol"/>
    <property type="evidence" value="ECO:0007669"/>
    <property type="project" value="TreeGrafter"/>
</dbReference>
<dbReference type="GO" id="GO:0005786">
    <property type="term" value="C:signal recognition particle, endoplasmic reticulum targeting"/>
    <property type="evidence" value="ECO:0007669"/>
    <property type="project" value="TreeGrafter"/>
</dbReference>
<dbReference type="Gene3D" id="1.20.120.140">
    <property type="entry name" value="Signal recognition particle SRP54, nucleotide-binding domain"/>
    <property type="match status" value="1"/>
</dbReference>
<keyword evidence="5" id="KW-1185">Reference proteome</keyword>
<evidence type="ECO:0000256" key="1">
    <source>
        <dbReference type="ARBA" id="ARBA00022741"/>
    </source>
</evidence>
<dbReference type="GO" id="GO:0030942">
    <property type="term" value="F:endoplasmic reticulum signal peptide binding"/>
    <property type="evidence" value="ECO:0007669"/>
    <property type="project" value="TreeGrafter"/>
</dbReference>
<dbReference type="Pfam" id="PF00448">
    <property type="entry name" value="SRP54"/>
    <property type="match status" value="1"/>
</dbReference>
<dbReference type="Gene3D" id="3.40.50.300">
    <property type="entry name" value="P-loop containing nucleotide triphosphate hydrolases"/>
    <property type="match status" value="1"/>
</dbReference>
<dbReference type="KEGG" id="eus:EUTSA_v10009400mg"/>
<dbReference type="EMBL" id="KI517683">
    <property type="protein sequence ID" value="ESQ34267.1"/>
    <property type="molecule type" value="Genomic_DNA"/>
</dbReference>
<dbReference type="OMA" id="CARYARY"/>
<name>V4KW53_EUTSA</name>
<dbReference type="InterPro" id="IPR022941">
    <property type="entry name" value="SRP54"/>
</dbReference>
<dbReference type="PANTHER" id="PTHR11564:SF34">
    <property type="entry name" value="SRP54-TYPE PROTEINS GTP-BINDING DOMAIN-CONTAINING PROTEIN"/>
    <property type="match status" value="1"/>
</dbReference>
<dbReference type="eggNOG" id="KOG0780">
    <property type="taxonomic scope" value="Eukaryota"/>
</dbReference>
<evidence type="ECO:0000313" key="5">
    <source>
        <dbReference type="Proteomes" id="UP000030689"/>
    </source>
</evidence>
<dbReference type="GO" id="GO:0006616">
    <property type="term" value="P:SRP-dependent cotranslational protein targeting to membrane, translocation"/>
    <property type="evidence" value="ECO:0007669"/>
    <property type="project" value="TreeGrafter"/>
</dbReference>
<keyword evidence="2" id="KW-0342">GTP-binding</keyword>